<organism evidence="1 2">
    <name type="scientific">Glossina pallidipes</name>
    <name type="common">Tsetse fly</name>
    <dbReference type="NCBI Taxonomy" id="7398"/>
    <lineage>
        <taxon>Eukaryota</taxon>
        <taxon>Metazoa</taxon>
        <taxon>Ecdysozoa</taxon>
        <taxon>Arthropoda</taxon>
        <taxon>Hexapoda</taxon>
        <taxon>Insecta</taxon>
        <taxon>Pterygota</taxon>
        <taxon>Neoptera</taxon>
        <taxon>Endopterygota</taxon>
        <taxon>Diptera</taxon>
        <taxon>Brachycera</taxon>
        <taxon>Muscomorpha</taxon>
        <taxon>Hippoboscoidea</taxon>
        <taxon>Glossinidae</taxon>
        <taxon>Glossina</taxon>
    </lineage>
</organism>
<proteinExistence type="predicted"/>
<protein>
    <submittedName>
        <fullName evidence="1">Uncharacterized protein</fullName>
    </submittedName>
</protein>
<keyword evidence="2" id="KW-1185">Reference proteome</keyword>
<reference evidence="2" key="1">
    <citation type="submission" date="2014-03" db="EMBL/GenBank/DDBJ databases">
        <authorList>
            <person name="Aksoy S."/>
            <person name="Warren W."/>
            <person name="Wilson R.K."/>
        </authorList>
    </citation>
    <scope>NUCLEOTIDE SEQUENCE [LARGE SCALE GENOMIC DNA]</scope>
    <source>
        <strain evidence="2">IAEA</strain>
    </source>
</reference>
<reference evidence="1" key="2">
    <citation type="submission" date="2020-05" db="UniProtKB">
        <authorList>
            <consortium name="EnsemblMetazoa"/>
        </authorList>
    </citation>
    <scope>IDENTIFICATION</scope>
    <source>
        <strain evidence="1">IAEA</strain>
    </source>
</reference>
<evidence type="ECO:0000313" key="1">
    <source>
        <dbReference type="EnsemblMetazoa" id="GPAI010483-PA"/>
    </source>
</evidence>
<dbReference type="VEuPathDB" id="VectorBase:GPAI010483"/>
<sequence>MFCRSKNDVAMLLMMISICIRPKPFSPADEVISGKRCVNCESPEPAKLALNNLGLRVGVVERFIVSELTFKAIGSSSVKEPLSCALGDCFTDAARASCEIVDASLVTSVSSTISTFFRIRKANDIINFESGPDFCNWNGCDTISIFSLFIKQAIT</sequence>
<dbReference type="Proteomes" id="UP000092445">
    <property type="component" value="Unassembled WGS sequence"/>
</dbReference>
<evidence type="ECO:0000313" key="2">
    <source>
        <dbReference type="Proteomes" id="UP000092445"/>
    </source>
</evidence>
<dbReference type="EnsemblMetazoa" id="GPAI010483-RA">
    <property type="protein sequence ID" value="GPAI010483-PA"/>
    <property type="gene ID" value="GPAI010483"/>
</dbReference>
<accession>A0A1A9ZCG4</accession>
<name>A0A1A9ZCG4_GLOPL</name>
<dbReference type="AlphaFoldDB" id="A0A1A9ZCG4"/>